<dbReference type="PIRSF" id="PIRSF037240">
    <property type="entry name" value="RNA_polIII_Trep_MAF1"/>
    <property type="match status" value="1"/>
</dbReference>
<name>K8ED18_9CHLO</name>
<dbReference type="InterPro" id="IPR038564">
    <property type="entry name" value="Maf1_sf"/>
</dbReference>
<dbReference type="GeneID" id="19016942"/>
<dbReference type="eggNOG" id="KOG3104">
    <property type="taxonomic scope" value="Eukaryota"/>
</dbReference>
<comment type="subcellular location">
    <subcellularLocation>
        <location evidence="1">Nucleus</location>
    </subcellularLocation>
</comment>
<dbReference type="InterPro" id="IPR015257">
    <property type="entry name" value="Maf1"/>
</dbReference>
<keyword evidence="1" id="KW-0539">Nucleus</keyword>
<comment type="similarity">
    <text evidence="1">Belongs to the MAF1 family.</text>
</comment>
<evidence type="ECO:0000313" key="2">
    <source>
        <dbReference type="EMBL" id="CCO15891.1"/>
    </source>
</evidence>
<protein>
    <recommendedName>
        <fullName evidence="1">Repressor of RNA polymerase III transcription</fullName>
    </recommendedName>
</protein>
<gene>
    <name evidence="2" type="ORF">Bathy03g04050</name>
</gene>
<keyword evidence="1" id="KW-0804">Transcription</keyword>
<dbReference type="GO" id="GO:0016480">
    <property type="term" value="P:negative regulation of transcription by RNA polymerase III"/>
    <property type="evidence" value="ECO:0007669"/>
    <property type="project" value="UniProtKB-UniRule"/>
</dbReference>
<dbReference type="GO" id="GO:0000994">
    <property type="term" value="F:RNA polymerase III core binding"/>
    <property type="evidence" value="ECO:0007669"/>
    <property type="project" value="TreeGrafter"/>
</dbReference>
<dbReference type="PANTHER" id="PTHR22504:SF0">
    <property type="entry name" value="REPRESSOR OF RNA POLYMERASE III TRANSCRIPTION MAF1 HOMOLOG"/>
    <property type="match status" value="1"/>
</dbReference>
<dbReference type="RefSeq" id="XP_007514454.1">
    <property type="nucleotide sequence ID" value="XM_007514392.1"/>
</dbReference>
<dbReference type="Pfam" id="PF09174">
    <property type="entry name" value="Maf1"/>
    <property type="match status" value="1"/>
</dbReference>
<evidence type="ECO:0000313" key="3">
    <source>
        <dbReference type="Proteomes" id="UP000198341"/>
    </source>
</evidence>
<sequence length="257" mass="29185">MKFLEDRELAQLNNFLSHVNLGDHEVTGQLENYSCKLAGQDKKNFGAIETDVVEELSSSPNLYSTSPVGPLTDSHSRKTLIYLILTLNQAYPDHDFSNLRPNNFSKEVGVPECKEEIDQMLYDVGKVYDQTRLYGASGSGGSLPFSDELWRCINSAIELQDVDVYSYAAINDGDPFDGDGSLWNFNYFFYNKKLKRILFFSCASKIKRDQSFYEDEEENEHVGVRMRSSQMTPTPPLNYSSRGYAASFDDLAMDDMQ</sequence>
<dbReference type="EMBL" id="FO082276">
    <property type="protein sequence ID" value="CCO15891.1"/>
    <property type="molecule type" value="Genomic_DNA"/>
</dbReference>
<dbReference type="Gene3D" id="3.40.1000.50">
    <property type="entry name" value="Repressor of RNA polymerase III transcription Maf1"/>
    <property type="match status" value="2"/>
</dbReference>
<accession>K8ED18</accession>
<reference evidence="2 3" key="1">
    <citation type="submission" date="2011-10" db="EMBL/GenBank/DDBJ databases">
        <authorList>
            <person name="Genoscope - CEA"/>
        </authorList>
    </citation>
    <scope>NUCLEOTIDE SEQUENCE [LARGE SCALE GENOMIC DNA]</scope>
    <source>
        <strain evidence="2 3">RCC 1105</strain>
    </source>
</reference>
<dbReference type="OrthoDB" id="277029at2759"/>
<dbReference type="GO" id="GO:0005634">
    <property type="term" value="C:nucleus"/>
    <property type="evidence" value="ECO:0007669"/>
    <property type="project" value="UniProtKB-SubCell"/>
</dbReference>
<dbReference type="PANTHER" id="PTHR22504">
    <property type="entry name" value="REPRESSOR OF RNA POLYMERASE III TRANSCRIPTION MAF1"/>
    <property type="match status" value="1"/>
</dbReference>
<dbReference type="AlphaFoldDB" id="K8ED18"/>
<organism evidence="2 3">
    <name type="scientific">Bathycoccus prasinos</name>
    <dbReference type="NCBI Taxonomy" id="41875"/>
    <lineage>
        <taxon>Eukaryota</taxon>
        <taxon>Viridiplantae</taxon>
        <taxon>Chlorophyta</taxon>
        <taxon>Mamiellophyceae</taxon>
        <taxon>Mamiellales</taxon>
        <taxon>Bathycoccaceae</taxon>
        <taxon>Bathycoccus</taxon>
    </lineage>
</organism>
<evidence type="ECO:0000256" key="1">
    <source>
        <dbReference type="PIRNR" id="PIRNR037240"/>
    </source>
</evidence>
<dbReference type="Proteomes" id="UP000198341">
    <property type="component" value="Chromosome 3"/>
</dbReference>
<keyword evidence="1" id="KW-0678">Repressor</keyword>
<dbReference type="STRING" id="41875.K8ED18"/>
<dbReference type="KEGG" id="bpg:Bathy03g04050"/>
<keyword evidence="1" id="KW-0805">Transcription regulation</keyword>
<proteinExistence type="inferred from homology"/>
<keyword evidence="3" id="KW-1185">Reference proteome</keyword>